<name>A0A9W8B505_9FUNG</name>
<sequence>MKFFGMKKQENPMEKLLAYRSTLVKWRSSLRVLLASLITLQAQLVVPTDDPDPTWISVFSQMVYNWLDLDDYVLSVPTLDPAGCHTTDPDLFPRPESRLEMHRELTLIADNLRQELAGSPKSKQTVDSNCILVNLLLIALGLSTLPDALQEIEQPLPTTATEQHSPRPQPSTVTFQPKAQTTTPSPNVILEITSDASEPDSSSSPSVSPSKKSPPPTSPTRQPSRKFWKRSFVPQKFKRVRRVTFDPTSYVLHYDARARAVFILVGQALNASDQDILDIERLVAQSLYVSMEETKSLDQKEQTEAAGSLNSTLAPALANQNTRNRVWKYVATGTAAALGATAIGLTAGFAAPLVVAGLSALSISGLAFFSTVGGAALIGSLFGLAGGGLTGYRMNRRVRGLHEFQFDELFSSNDRLPMPSLVSAILIPGFLNHRDDARHVWIPYFYTKVNQYDHYVLSFDSDALLGVGNAFSRLINNEAVTYAAGQVLKQTVLATLMSALVWPMAIVKAGSLIDNPWGVGLNRAENAGKVLAEVLASRTQGNRPVILVGYSLGALAIYHCLLALAGRKAYGLVDSVVFLGGPFSGKDPEVWAKIRGVVSRRIVNGYSKSDWILAFLYRVNALSTHMAGLTGVASAINEDGRIENVDLSKTIQFHSDYTKKLETILTQIHI</sequence>
<dbReference type="InterPro" id="IPR029058">
    <property type="entry name" value="AB_hydrolase_fold"/>
</dbReference>
<dbReference type="SUPFAM" id="SSF53474">
    <property type="entry name" value="alpha/beta-Hydrolases"/>
    <property type="match status" value="1"/>
</dbReference>
<evidence type="ECO:0000256" key="3">
    <source>
        <dbReference type="ARBA" id="ARBA00022692"/>
    </source>
</evidence>
<evidence type="ECO:0000313" key="9">
    <source>
        <dbReference type="Proteomes" id="UP001151582"/>
    </source>
</evidence>
<dbReference type="Gene3D" id="3.40.50.1820">
    <property type="entry name" value="alpha/beta hydrolase"/>
    <property type="match status" value="1"/>
</dbReference>
<proteinExistence type="inferred from homology"/>
<feature type="region of interest" description="Disordered" evidence="6">
    <location>
        <begin position="158"/>
        <end position="226"/>
    </location>
</feature>
<dbReference type="Pfam" id="PF05277">
    <property type="entry name" value="DUF726"/>
    <property type="match status" value="1"/>
</dbReference>
<keyword evidence="9" id="KW-1185">Reference proteome</keyword>
<dbReference type="Proteomes" id="UP001151582">
    <property type="component" value="Unassembled WGS sequence"/>
</dbReference>
<evidence type="ECO:0000313" key="8">
    <source>
        <dbReference type="EMBL" id="KAJ1976178.1"/>
    </source>
</evidence>
<dbReference type="PANTHER" id="PTHR17920:SF23">
    <property type="entry name" value="DUF726-DOMAIN-CONTAINING PROTEIN"/>
    <property type="match status" value="1"/>
</dbReference>
<protein>
    <recommendedName>
        <fullName evidence="10">DUF726-domain-containing protein</fullName>
    </recommendedName>
</protein>
<comment type="similarity">
    <text evidence="2">Belongs to the TMCO4 family.</text>
</comment>
<feature type="compositionally biased region" description="Polar residues" evidence="6">
    <location>
        <begin position="170"/>
        <end position="186"/>
    </location>
</feature>
<evidence type="ECO:0000256" key="1">
    <source>
        <dbReference type="ARBA" id="ARBA00004141"/>
    </source>
</evidence>
<keyword evidence="5 7" id="KW-0472">Membrane</keyword>
<evidence type="ECO:0000256" key="5">
    <source>
        <dbReference type="ARBA" id="ARBA00023136"/>
    </source>
</evidence>
<evidence type="ECO:0000256" key="7">
    <source>
        <dbReference type="SAM" id="Phobius"/>
    </source>
</evidence>
<dbReference type="InterPro" id="IPR007941">
    <property type="entry name" value="DUF726"/>
</dbReference>
<organism evidence="8 9">
    <name type="scientific">Dimargaris verticillata</name>
    <dbReference type="NCBI Taxonomy" id="2761393"/>
    <lineage>
        <taxon>Eukaryota</taxon>
        <taxon>Fungi</taxon>
        <taxon>Fungi incertae sedis</taxon>
        <taxon>Zoopagomycota</taxon>
        <taxon>Kickxellomycotina</taxon>
        <taxon>Dimargaritomycetes</taxon>
        <taxon>Dimargaritales</taxon>
        <taxon>Dimargaritaceae</taxon>
        <taxon>Dimargaris</taxon>
    </lineage>
</organism>
<feature type="transmembrane region" description="Helical" evidence="7">
    <location>
        <begin position="366"/>
        <end position="389"/>
    </location>
</feature>
<comment type="subcellular location">
    <subcellularLocation>
        <location evidence="1">Membrane</location>
        <topology evidence="1">Multi-pass membrane protein</topology>
    </subcellularLocation>
</comment>
<feature type="transmembrane region" description="Helical" evidence="7">
    <location>
        <begin position="545"/>
        <end position="565"/>
    </location>
</feature>
<dbReference type="PANTHER" id="PTHR17920">
    <property type="entry name" value="TRANSMEMBRANE AND COILED-COIL DOMAIN-CONTAINING PROTEIN 4 TMCO4"/>
    <property type="match status" value="1"/>
</dbReference>
<evidence type="ECO:0008006" key="10">
    <source>
        <dbReference type="Google" id="ProtNLM"/>
    </source>
</evidence>
<keyword evidence="3 7" id="KW-0812">Transmembrane</keyword>
<evidence type="ECO:0000256" key="6">
    <source>
        <dbReference type="SAM" id="MobiDB-lite"/>
    </source>
</evidence>
<dbReference type="OrthoDB" id="277931at2759"/>
<feature type="compositionally biased region" description="Low complexity" evidence="6">
    <location>
        <begin position="194"/>
        <end position="211"/>
    </location>
</feature>
<keyword evidence="4 7" id="KW-1133">Transmembrane helix</keyword>
<dbReference type="EMBL" id="JANBQB010000457">
    <property type="protein sequence ID" value="KAJ1976178.1"/>
    <property type="molecule type" value="Genomic_DNA"/>
</dbReference>
<reference evidence="8" key="1">
    <citation type="submission" date="2022-07" db="EMBL/GenBank/DDBJ databases">
        <title>Phylogenomic reconstructions and comparative analyses of Kickxellomycotina fungi.</title>
        <authorList>
            <person name="Reynolds N.K."/>
            <person name="Stajich J.E."/>
            <person name="Barry K."/>
            <person name="Grigoriev I.V."/>
            <person name="Crous P."/>
            <person name="Smith M.E."/>
        </authorList>
    </citation>
    <scope>NUCLEOTIDE SEQUENCE</scope>
    <source>
        <strain evidence="8">RSA 567</strain>
    </source>
</reference>
<evidence type="ECO:0000256" key="4">
    <source>
        <dbReference type="ARBA" id="ARBA00022989"/>
    </source>
</evidence>
<feature type="transmembrane region" description="Helical" evidence="7">
    <location>
        <begin position="329"/>
        <end position="354"/>
    </location>
</feature>
<gene>
    <name evidence="8" type="ORF">H4R34_004079</name>
</gene>
<dbReference type="AlphaFoldDB" id="A0A9W8B505"/>
<accession>A0A9W8B505</accession>
<evidence type="ECO:0000256" key="2">
    <source>
        <dbReference type="ARBA" id="ARBA00009824"/>
    </source>
</evidence>
<comment type="caution">
    <text evidence="8">The sequence shown here is derived from an EMBL/GenBank/DDBJ whole genome shotgun (WGS) entry which is preliminary data.</text>
</comment>
<dbReference type="GO" id="GO:0016020">
    <property type="term" value="C:membrane"/>
    <property type="evidence" value="ECO:0007669"/>
    <property type="project" value="UniProtKB-SubCell"/>
</dbReference>